<evidence type="ECO:0000313" key="2">
    <source>
        <dbReference type="EMBL" id="RCG29004.1"/>
    </source>
</evidence>
<evidence type="ECO:0000256" key="1">
    <source>
        <dbReference type="SAM" id="MobiDB-lite"/>
    </source>
</evidence>
<dbReference type="AlphaFoldDB" id="A0A367FFA9"/>
<name>A0A367FFA9_9ACTN</name>
<dbReference type="OrthoDB" id="3535442at2"/>
<feature type="region of interest" description="Disordered" evidence="1">
    <location>
        <begin position="76"/>
        <end position="107"/>
    </location>
</feature>
<evidence type="ECO:0008006" key="4">
    <source>
        <dbReference type="Google" id="ProtNLM"/>
    </source>
</evidence>
<dbReference type="Proteomes" id="UP000253094">
    <property type="component" value="Unassembled WGS sequence"/>
</dbReference>
<keyword evidence="3" id="KW-1185">Reference proteome</keyword>
<proteinExistence type="predicted"/>
<dbReference type="RefSeq" id="WP_114030725.1">
    <property type="nucleotide sequence ID" value="NZ_QOIL01000012.1"/>
</dbReference>
<organism evidence="2 3">
    <name type="scientific">Sphaerisporangium album</name>
    <dbReference type="NCBI Taxonomy" id="509200"/>
    <lineage>
        <taxon>Bacteria</taxon>
        <taxon>Bacillati</taxon>
        <taxon>Actinomycetota</taxon>
        <taxon>Actinomycetes</taxon>
        <taxon>Streptosporangiales</taxon>
        <taxon>Streptosporangiaceae</taxon>
        <taxon>Sphaerisporangium</taxon>
    </lineage>
</organism>
<gene>
    <name evidence="2" type="ORF">DQ384_21875</name>
</gene>
<sequence length="107" mass="11675">MTQHPAGTTERAYEQLAALRGRLPALRAALVPGTPRRWAQRDLTADQRTRLDALAVAEREAKTANITAGITVIGDGRAPLDMTSSPSWPTSRCRWPNWREPSPTGSA</sequence>
<protein>
    <recommendedName>
        <fullName evidence="4">DUF222 domain-containing protein</fullName>
    </recommendedName>
</protein>
<reference evidence="2 3" key="1">
    <citation type="submission" date="2018-06" db="EMBL/GenBank/DDBJ databases">
        <title>Sphaerisporangium craniellae sp. nov., isolated from a marine sponge in the South China Sea.</title>
        <authorList>
            <person name="Li L."/>
        </authorList>
    </citation>
    <scope>NUCLEOTIDE SEQUENCE [LARGE SCALE GENOMIC DNA]</scope>
    <source>
        <strain evidence="2 3">CCTCC AA 208026</strain>
    </source>
</reference>
<evidence type="ECO:0000313" key="3">
    <source>
        <dbReference type="Proteomes" id="UP000253094"/>
    </source>
</evidence>
<dbReference type="EMBL" id="QOIL01000012">
    <property type="protein sequence ID" value="RCG29004.1"/>
    <property type="molecule type" value="Genomic_DNA"/>
</dbReference>
<comment type="caution">
    <text evidence="2">The sequence shown here is derived from an EMBL/GenBank/DDBJ whole genome shotgun (WGS) entry which is preliminary data.</text>
</comment>
<accession>A0A367FFA9</accession>